<dbReference type="EMBL" id="JACSDZ010000016">
    <property type="protein sequence ID" value="KAF7385360.1"/>
    <property type="molecule type" value="Genomic_DNA"/>
</dbReference>
<gene>
    <name evidence="2" type="ORF">HZH68_013790</name>
</gene>
<dbReference type="Proteomes" id="UP000617340">
    <property type="component" value="Unassembled WGS sequence"/>
</dbReference>
<evidence type="ECO:0000256" key="1">
    <source>
        <dbReference type="SAM" id="MobiDB-lite"/>
    </source>
</evidence>
<reference evidence="2" key="1">
    <citation type="journal article" date="2020" name="G3 (Bethesda)">
        <title>High-Quality Assemblies for Three Invasive Social Wasps from the &lt;i&gt;Vespula&lt;/i&gt; Genus.</title>
        <authorList>
            <person name="Harrop T.W.R."/>
            <person name="Guhlin J."/>
            <person name="McLaughlin G.M."/>
            <person name="Permina E."/>
            <person name="Stockwell P."/>
            <person name="Gilligan J."/>
            <person name="Le Lec M.F."/>
            <person name="Gruber M.A.M."/>
            <person name="Quinn O."/>
            <person name="Lovegrove M."/>
            <person name="Duncan E.J."/>
            <person name="Remnant E.J."/>
            <person name="Van Eeckhoven J."/>
            <person name="Graham B."/>
            <person name="Knapp R.A."/>
            <person name="Langford K.W."/>
            <person name="Kronenberg Z."/>
            <person name="Press M.O."/>
            <person name="Eacker S.M."/>
            <person name="Wilson-Rankin E.E."/>
            <person name="Purcell J."/>
            <person name="Lester P.J."/>
            <person name="Dearden P.K."/>
        </authorList>
    </citation>
    <scope>NUCLEOTIDE SEQUENCE</scope>
    <source>
        <strain evidence="2">Linc-1</strain>
    </source>
</reference>
<organism evidence="2 3">
    <name type="scientific">Vespula germanica</name>
    <name type="common">German yellow jacket</name>
    <name type="synonym">Paravespula germanica</name>
    <dbReference type="NCBI Taxonomy" id="30212"/>
    <lineage>
        <taxon>Eukaryota</taxon>
        <taxon>Metazoa</taxon>
        <taxon>Ecdysozoa</taxon>
        <taxon>Arthropoda</taxon>
        <taxon>Hexapoda</taxon>
        <taxon>Insecta</taxon>
        <taxon>Pterygota</taxon>
        <taxon>Neoptera</taxon>
        <taxon>Endopterygota</taxon>
        <taxon>Hymenoptera</taxon>
        <taxon>Apocrita</taxon>
        <taxon>Aculeata</taxon>
        <taxon>Vespoidea</taxon>
        <taxon>Vespidae</taxon>
        <taxon>Vespinae</taxon>
        <taxon>Vespula</taxon>
    </lineage>
</organism>
<protein>
    <submittedName>
        <fullName evidence="2">Uncharacterized protein</fullName>
    </submittedName>
</protein>
<evidence type="ECO:0000313" key="3">
    <source>
        <dbReference type="Proteomes" id="UP000617340"/>
    </source>
</evidence>
<name>A0A834JC85_VESGE</name>
<proteinExistence type="predicted"/>
<accession>A0A834JC85</accession>
<comment type="caution">
    <text evidence="2">The sequence shown here is derived from an EMBL/GenBank/DDBJ whole genome shotgun (WGS) entry which is preliminary data.</text>
</comment>
<feature type="region of interest" description="Disordered" evidence="1">
    <location>
        <begin position="32"/>
        <end position="55"/>
    </location>
</feature>
<keyword evidence="3" id="KW-1185">Reference proteome</keyword>
<dbReference type="AlphaFoldDB" id="A0A834JC85"/>
<evidence type="ECO:0000313" key="2">
    <source>
        <dbReference type="EMBL" id="KAF7385360.1"/>
    </source>
</evidence>
<sequence length="94" mass="10506">MLPKHTGSARESVNAFGIPRAIGTRLREYRRSLTSDDRTDQRFQNTKSDRADRSKDKAIQFVDLTPSKGGQNLMAHARTLAGVSPNEPLNRPPM</sequence>